<dbReference type="Gene3D" id="2.60.40.1180">
    <property type="entry name" value="Golgi alpha-mannosidase II"/>
    <property type="match status" value="1"/>
</dbReference>
<name>A0A2D1U4D0_9SPHI</name>
<dbReference type="SUPFAM" id="SSF51445">
    <property type="entry name" value="(Trans)glycosidases"/>
    <property type="match status" value="1"/>
</dbReference>
<dbReference type="InterPro" id="IPR017853">
    <property type="entry name" value="GH"/>
</dbReference>
<comment type="similarity">
    <text evidence="1">Belongs to the glycosyl hydrolase 27 family.</text>
</comment>
<dbReference type="GO" id="GO:0004553">
    <property type="term" value="F:hydrolase activity, hydrolyzing O-glycosyl compounds"/>
    <property type="evidence" value="ECO:0007669"/>
    <property type="project" value="InterPro"/>
</dbReference>
<reference evidence="4 5" key="1">
    <citation type="submission" date="2017-10" db="EMBL/GenBank/DDBJ databases">
        <title>Whole genome of Pedobacter ginsengisoli T01R-27 isolated from tomato rhizosphere.</title>
        <authorList>
            <person name="Weon H.-Y."/>
            <person name="Lee S.A."/>
            <person name="Sang M.K."/>
            <person name="Song J."/>
        </authorList>
    </citation>
    <scope>NUCLEOTIDE SEQUENCE [LARGE SCALE GENOMIC DNA]</scope>
    <source>
        <strain evidence="4 5">T01R-27</strain>
    </source>
</reference>
<gene>
    <name evidence="4" type="ORF">CPT03_08245</name>
</gene>
<dbReference type="EMBL" id="CP024091">
    <property type="protein sequence ID" value="ATP56463.1"/>
    <property type="molecule type" value="Genomic_DNA"/>
</dbReference>
<organism evidence="4 5">
    <name type="scientific">Pedobacter ginsengisoli</name>
    <dbReference type="NCBI Taxonomy" id="363852"/>
    <lineage>
        <taxon>Bacteria</taxon>
        <taxon>Pseudomonadati</taxon>
        <taxon>Bacteroidota</taxon>
        <taxon>Sphingobacteriia</taxon>
        <taxon>Sphingobacteriales</taxon>
        <taxon>Sphingobacteriaceae</taxon>
        <taxon>Pedobacter</taxon>
    </lineage>
</organism>
<protein>
    <submittedName>
        <fullName evidence="4">Alpha-galactosidase</fullName>
    </submittedName>
</protein>
<accession>A0A2D1U4D0</accession>
<keyword evidence="3" id="KW-0326">Glycosidase</keyword>
<dbReference type="Gene3D" id="3.20.20.70">
    <property type="entry name" value="Aldolase class I"/>
    <property type="match status" value="1"/>
</dbReference>
<dbReference type="Proteomes" id="UP000223749">
    <property type="component" value="Chromosome"/>
</dbReference>
<keyword evidence="5" id="KW-1185">Reference proteome</keyword>
<evidence type="ECO:0000256" key="2">
    <source>
        <dbReference type="ARBA" id="ARBA00022801"/>
    </source>
</evidence>
<proteinExistence type="inferred from homology"/>
<dbReference type="AlphaFoldDB" id="A0A2D1U4D0"/>
<sequence>MCKRVSLLSIFVLLVTFVDGFSYNKRSNTPRFINIAYGTASEIVYDLNSGTYEVFANKRTIISDAYAVVKNKEQLISSKDYELIKYAETAVKDKFGVGKKYTIALTKSGLPQMEQVFFVYPGHDYFFTEVALKGSNISSNYMAPLVSKKASIYAKGDNRTLFVPFDNDTFIRYNAKSIGVTPVENTSAEVGAVYENHSRKGLIVGSVEHLIWKTGVLTRGTNDDLSDLCVWGGYTDQKVTRDNGAHGSISGSVVKSPKIFVGYFSDWRTGLEAYGKANRIAEPPFVFDWTKPVPFGWNSWGVIQEKLTYDKAIKNVDFFANELPKFRNGETAYIDLDSFWDNFTGGMRGDFSKLKEFADYCKAKGLQPGVYWAPFTDWGFKGGAEREAEGSKYKFGEMWTKVGNAYHDFDGARALDPTHPGTKKRIDYIIDKLKTCGFKMIKIDFLGHAAAESDSFYDKSVTTGMQAYRVGMEYLINRMDGQMLVYAAISPNLATGRYAHIKRIACDAWKTIKDTEYTLNSVNYGWWQTYVYNYVDADHIVFASEKEGANRARLTSGLITGTLILGDDFSAAGVWNETAKKLLQNEELLAIPKSGVAFMPLNGNTGDKANEVFVRKIDGSLYMAVLNFDGKKKLFTVPLDRLGIKNSSYQAKELFSGKDLKINKVLKYELNGADAAIIKIALR</sequence>
<dbReference type="InterPro" id="IPR002241">
    <property type="entry name" value="Glyco_hydro_27"/>
</dbReference>
<evidence type="ECO:0000313" key="4">
    <source>
        <dbReference type="EMBL" id="ATP56463.1"/>
    </source>
</evidence>
<dbReference type="OrthoDB" id="1031955at2"/>
<dbReference type="RefSeq" id="WP_099438405.1">
    <property type="nucleotide sequence ID" value="NZ_CP024091.1"/>
</dbReference>
<keyword evidence="2" id="KW-0378">Hydrolase</keyword>
<dbReference type="KEGG" id="pgs:CPT03_08245"/>
<dbReference type="GO" id="GO:0005975">
    <property type="term" value="P:carbohydrate metabolic process"/>
    <property type="evidence" value="ECO:0007669"/>
    <property type="project" value="InterPro"/>
</dbReference>
<evidence type="ECO:0000256" key="1">
    <source>
        <dbReference type="ARBA" id="ARBA00009743"/>
    </source>
</evidence>
<evidence type="ECO:0000313" key="5">
    <source>
        <dbReference type="Proteomes" id="UP000223749"/>
    </source>
</evidence>
<dbReference type="InterPro" id="IPR013780">
    <property type="entry name" value="Glyco_hydro_b"/>
</dbReference>
<evidence type="ECO:0000256" key="3">
    <source>
        <dbReference type="ARBA" id="ARBA00023295"/>
    </source>
</evidence>
<dbReference type="PANTHER" id="PTHR11452">
    <property type="entry name" value="ALPHA-GALACTOSIDASE/ALPHA-N-ACETYLGALACTOSAMINIDASE"/>
    <property type="match status" value="1"/>
</dbReference>
<dbReference type="InterPro" id="IPR013785">
    <property type="entry name" value="Aldolase_TIM"/>
</dbReference>
<dbReference type="PANTHER" id="PTHR11452:SF75">
    <property type="entry name" value="ALPHA-GALACTOSIDASE MEL1"/>
    <property type="match status" value="1"/>
</dbReference>